<evidence type="ECO:0000313" key="3">
    <source>
        <dbReference type="Proteomes" id="UP000500938"/>
    </source>
</evidence>
<name>A0A6M4INM6_9BACT</name>
<dbReference type="KEGG" id="ggr:HKW67_08990"/>
<feature type="signal peptide" evidence="1">
    <location>
        <begin position="1"/>
        <end position="27"/>
    </location>
</feature>
<evidence type="ECO:0008006" key="4">
    <source>
        <dbReference type="Google" id="ProtNLM"/>
    </source>
</evidence>
<dbReference type="AlphaFoldDB" id="A0A6M4INM6"/>
<proteinExistence type="predicted"/>
<evidence type="ECO:0000313" key="2">
    <source>
        <dbReference type="EMBL" id="QJR35635.1"/>
    </source>
</evidence>
<accession>A0A6M4INM6</accession>
<protein>
    <recommendedName>
        <fullName evidence="4">Outer membrane protein beta-barrel domain-containing protein</fullName>
    </recommendedName>
</protein>
<dbReference type="EMBL" id="CP053085">
    <property type="protein sequence ID" value="QJR35635.1"/>
    <property type="molecule type" value="Genomic_DNA"/>
</dbReference>
<sequence length="180" mass="18402">MRTSRRVATAMAFTCACTSAIASLAQAQVTPTAAGATAPATPSTPEMRWRFDQCMGGVTYGAPFKWALSYGGGMVYEGDRIDLCALAVAKVGLGGAGASIGLAKSYGSMGTGSAITGGIIRTFGDPLNATARRTYVGGAVHFWPLLALGGEIGYYVRLGDEAGASSHGKKVITWSAGFGF</sequence>
<reference evidence="2 3" key="1">
    <citation type="submission" date="2020-05" db="EMBL/GenBank/DDBJ databases">
        <title>Complete genome sequence of Gemmatimonas greenlandica TET16.</title>
        <authorList>
            <person name="Zeng Y."/>
        </authorList>
    </citation>
    <scope>NUCLEOTIDE SEQUENCE [LARGE SCALE GENOMIC DNA]</scope>
    <source>
        <strain evidence="2 3">TET16</strain>
    </source>
</reference>
<dbReference type="PROSITE" id="PS51257">
    <property type="entry name" value="PROKAR_LIPOPROTEIN"/>
    <property type="match status" value="1"/>
</dbReference>
<evidence type="ECO:0000256" key="1">
    <source>
        <dbReference type="SAM" id="SignalP"/>
    </source>
</evidence>
<organism evidence="2 3">
    <name type="scientific">Gemmatimonas groenlandica</name>
    <dbReference type="NCBI Taxonomy" id="2732249"/>
    <lineage>
        <taxon>Bacteria</taxon>
        <taxon>Pseudomonadati</taxon>
        <taxon>Gemmatimonadota</taxon>
        <taxon>Gemmatimonadia</taxon>
        <taxon>Gemmatimonadales</taxon>
        <taxon>Gemmatimonadaceae</taxon>
        <taxon>Gemmatimonas</taxon>
    </lineage>
</organism>
<feature type="chain" id="PRO_5026758313" description="Outer membrane protein beta-barrel domain-containing protein" evidence="1">
    <location>
        <begin position="28"/>
        <end position="180"/>
    </location>
</feature>
<keyword evidence="1" id="KW-0732">Signal</keyword>
<dbReference type="RefSeq" id="WP_171225066.1">
    <property type="nucleotide sequence ID" value="NZ_CP053085.1"/>
</dbReference>
<keyword evidence="3" id="KW-1185">Reference proteome</keyword>
<gene>
    <name evidence="2" type="ORF">HKW67_08990</name>
</gene>
<dbReference type="Proteomes" id="UP000500938">
    <property type="component" value="Chromosome"/>
</dbReference>